<gene>
    <name evidence="1" type="ORF">FHS09_003234</name>
</gene>
<evidence type="ECO:0000313" key="2">
    <source>
        <dbReference type="Proteomes" id="UP000535937"/>
    </source>
</evidence>
<reference evidence="1 2" key="1">
    <citation type="submission" date="2020-08" db="EMBL/GenBank/DDBJ databases">
        <title>Genomic Encyclopedia of Type Strains, Phase III (KMG-III): the genomes of soil and plant-associated and newly described type strains.</title>
        <authorList>
            <person name="Whitman W."/>
        </authorList>
    </citation>
    <scope>NUCLEOTIDE SEQUENCE [LARGE SCALE GENOMIC DNA]</scope>
    <source>
        <strain evidence="1 2">CECT 8799</strain>
    </source>
</reference>
<sequence length="36" mass="4131">MEYNMATYANDECGGGSYSETMHCNGVIGWWNRRLL</sequence>
<evidence type="ECO:0000313" key="1">
    <source>
        <dbReference type="EMBL" id="MBB3062385.1"/>
    </source>
</evidence>
<proteinExistence type="predicted"/>
<comment type="caution">
    <text evidence="1">The sequence shown here is derived from an EMBL/GenBank/DDBJ whole genome shotgun (WGS) entry which is preliminary data.</text>
</comment>
<dbReference type="AlphaFoldDB" id="A0A7W4WDS2"/>
<name>A0A7W4WDS2_9GAMM</name>
<dbReference type="EMBL" id="JACHWZ010000016">
    <property type="protein sequence ID" value="MBB3062385.1"/>
    <property type="molecule type" value="Genomic_DNA"/>
</dbReference>
<accession>A0A7W4WDS2</accession>
<protein>
    <submittedName>
        <fullName evidence="1">Uncharacterized protein</fullName>
    </submittedName>
</protein>
<dbReference type="Proteomes" id="UP000535937">
    <property type="component" value="Unassembled WGS sequence"/>
</dbReference>
<keyword evidence="2" id="KW-1185">Reference proteome</keyword>
<organism evidence="1 2">
    <name type="scientific">Microbulbifer rhizosphaerae</name>
    <dbReference type="NCBI Taxonomy" id="1562603"/>
    <lineage>
        <taxon>Bacteria</taxon>
        <taxon>Pseudomonadati</taxon>
        <taxon>Pseudomonadota</taxon>
        <taxon>Gammaproteobacteria</taxon>
        <taxon>Cellvibrionales</taxon>
        <taxon>Microbulbiferaceae</taxon>
        <taxon>Microbulbifer</taxon>
    </lineage>
</organism>